<comment type="function">
    <text evidence="6">Binds directly to 16S ribosomal RNA.</text>
</comment>
<evidence type="ECO:0000256" key="4">
    <source>
        <dbReference type="ARBA" id="ARBA00023274"/>
    </source>
</evidence>
<sequence>MPNLANAKKALRQSQKRAELNKVQKAELESLRRLLRKAATAKKIEEVQATLPKIYKLADKMVNKNIIKKNKAARIKARSAMVSKKAQ</sequence>
<dbReference type="HAMAP" id="MF_00500">
    <property type="entry name" value="Ribosomal_bS20"/>
    <property type="match status" value="1"/>
</dbReference>
<protein>
    <recommendedName>
        <fullName evidence="5 6">Small ribosomal subunit protein bS20</fullName>
    </recommendedName>
</protein>
<dbReference type="GO" id="GO:1990904">
    <property type="term" value="C:ribonucleoprotein complex"/>
    <property type="evidence" value="ECO:0007669"/>
    <property type="project" value="UniProtKB-KW"/>
</dbReference>
<name>A0A0G0VDG1_9BACT</name>
<evidence type="ECO:0000256" key="6">
    <source>
        <dbReference type="HAMAP-Rule" id="MF_00500"/>
    </source>
</evidence>
<evidence type="ECO:0000256" key="3">
    <source>
        <dbReference type="ARBA" id="ARBA00022980"/>
    </source>
</evidence>
<dbReference type="Proteomes" id="UP000033930">
    <property type="component" value="Unassembled WGS sequence"/>
</dbReference>
<keyword evidence="2 6" id="KW-0694">RNA-binding</keyword>
<comment type="caution">
    <text evidence="7">The sequence shown here is derived from an EMBL/GenBank/DDBJ whole genome shotgun (WGS) entry which is preliminary data.</text>
</comment>
<keyword evidence="3 6" id="KW-0689">Ribosomal protein</keyword>
<evidence type="ECO:0000256" key="5">
    <source>
        <dbReference type="ARBA" id="ARBA00035136"/>
    </source>
</evidence>
<evidence type="ECO:0000313" key="7">
    <source>
        <dbReference type="EMBL" id="KKR98929.1"/>
    </source>
</evidence>
<organism evidence="7 8">
    <name type="scientific">Candidatus Uhrbacteria bacterium GW2011_GWC1_41_20</name>
    <dbReference type="NCBI Taxonomy" id="1618983"/>
    <lineage>
        <taxon>Bacteria</taxon>
        <taxon>Candidatus Uhriibacteriota</taxon>
    </lineage>
</organism>
<proteinExistence type="inferred from homology"/>
<dbReference type="AlphaFoldDB" id="A0A0G0VDG1"/>
<dbReference type="InterPro" id="IPR036510">
    <property type="entry name" value="Ribosomal_bS20_sf"/>
</dbReference>
<evidence type="ECO:0000256" key="2">
    <source>
        <dbReference type="ARBA" id="ARBA00022884"/>
    </source>
</evidence>
<dbReference type="Pfam" id="PF01649">
    <property type="entry name" value="Ribosomal_S20p"/>
    <property type="match status" value="1"/>
</dbReference>
<evidence type="ECO:0000256" key="1">
    <source>
        <dbReference type="ARBA" id="ARBA00022730"/>
    </source>
</evidence>
<dbReference type="GO" id="GO:0005840">
    <property type="term" value="C:ribosome"/>
    <property type="evidence" value="ECO:0007669"/>
    <property type="project" value="UniProtKB-KW"/>
</dbReference>
<dbReference type="GO" id="GO:0006412">
    <property type="term" value="P:translation"/>
    <property type="evidence" value="ECO:0007669"/>
    <property type="project" value="UniProtKB-UniRule"/>
</dbReference>
<evidence type="ECO:0000313" key="8">
    <source>
        <dbReference type="Proteomes" id="UP000033930"/>
    </source>
</evidence>
<dbReference type="SUPFAM" id="SSF46992">
    <property type="entry name" value="Ribosomal protein S20"/>
    <property type="match status" value="1"/>
</dbReference>
<accession>A0A0G0VDG1</accession>
<dbReference type="GO" id="GO:0019843">
    <property type="term" value="F:rRNA binding"/>
    <property type="evidence" value="ECO:0007669"/>
    <property type="project" value="UniProtKB-UniRule"/>
</dbReference>
<comment type="similarity">
    <text evidence="6">Belongs to the bacterial ribosomal protein bS20 family.</text>
</comment>
<dbReference type="EMBL" id="LCAW01000013">
    <property type="protein sequence ID" value="KKR98929.1"/>
    <property type="molecule type" value="Genomic_DNA"/>
</dbReference>
<keyword evidence="1 6" id="KW-0699">rRNA-binding</keyword>
<reference evidence="7 8" key="1">
    <citation type="journal article" date="2015" name="Nature">
        <title>rRNA introns, odd ribosomes, and small enigmatic genomes across a large radiation of phyla.</title>
        <authorList>
            <person name="Brown C.T."/>
            <person name="Hug L.A."/>
            <person name="Thomas B.C."/>
            <person name="Sharon I."/>
            <person name="Castelle C.J."/>
            <person name="Singh A."/>
            <person name="Wilkins M.J."/>
            <person name="Williams K.H."/>
            <person name="Banfield J.F."/>
        </authorList>
    </citation>
    <scope>NUCLEOTIDE SEQUENCE [LARGE SCALE GENOMIC DNA]</scope>
</reference>
<keyword evidence="4 6" id="KW-0687">Ribonucleoprotein</keyword>
<dbReference type="Gene3D" id="1.20.58.110">
    <property type="entry name" value="Ribosomal protein S20"/>
    <property type="match status" value="1"/>
</dbReference>
<dbReference type="InterPro" id="IPR002583">
    <property type="entry name" value="Ribosomal_bS20"/>
</dbReference>
<dbReference type="NCBIfam" id="TIGR00029">
    <property type="entry name" value="S20"/>
    <property type="match status" value="1"/>
</dbReference>
<gene>
    <name evidence="6" type="primary">rpsT</name>
    <name evidence="7" type="ORF">UU50_C0013G0008</name>
</gene>
<dbReference type="GO" id="GO:0003735">
    <property type="term" value="F:structural constituent of ribosome"/>
    <property type="evidence" value="ECO:0007669"/>
    <property type="project" value="InterPro"/>
</dbReference>